<dbReference type="RefSeq" id="WP_114045701.1">
    <property type="nucleotide sequence ID" value="NZ_CP025198.1"/>
</dbReference>
<evidence type="ECO:0000313" key="2">
    <source>
        <dbReference type="Proteomes" id="UP000251995"/>
    </source>
</evidence>
<dbReference type="InterPro" id="IPR021530">
    <property type="entry name" value="AllH-like"/>
</dbReference>
<dbReference type="Proteomes" id="UP000251995">
    <property type="component" value="Chromosome"/>
</dbReference>
<proteinExistence type="predicted"/>
<name>A0A344UX98_9ACTN</name>
<reference evidence="1 2" key="1">
    <citation type="submission" date="2017-12" db="EMBL/GenBank/DDBJ databases">
        <title>The whole genome sequence of the Acidipropionibacterium virtanenii sp. nov. type strain JS278.</title>
        <authorList>
            <person name="Laine P."/>
            <person name="Deptula P."/>
            <person name="Varmanen P."/>
            <person name="Auvinen P."/>
        </authorList>
    </citation>
    <scope>NUCLEOTIDE SEQUENCE [LARGE SCALE GENOMIC DNA]</scope>
    <source>
        <strain evidence="1 2">JS278</strain>
    </source>
</reference>
<evidence type="ECO:0008006" key="3">
    <source>
        <dbReference type="Google" id="ProtNLM"/>
    </source>
</evidence>
<dbReference type="KEGG" id="acij:JS278_02761"/>
<evidence type="ECO:0000313" key="1">
    <source>
        <dbReference type="EMBL" id="AXE39896.1"/>
    </source>
</evidence>
<dbReference type="AlphaFoldDB" id="A0A344UX98"/>
<sequence length="297" mass="30685">MTTTPDGRTLQVRALQVSALQVSAPVALLAGARSADRREMTGTLCGVHAHSVNLRARDAAGPLLVNLCAESVESVCQARICGPELRRLQGTRIGTPVVLRVSADDVVATRLSPSRAPRPFEVPASWFDSGEGDVYGRPRLERAARALAADRDVDALDELCGLGIGLTPSGDDALVGLIAASMSAGVGARARRRLAGRLRSGWAHGRTTEVSLTTLRLALAGDLAPPVLDLLAALTGPGAGLPAAQRPETGAVDRLARHGHTSGADLMAGVNALAEAVVCHEAAVSDRTVISEEGDVS</sequence>
<gene>
    <name evidence="1" type="ORF">JS278_02761</name>
</gene>
<dbReference type="Pfam" id="PF11392">
    <property type="entry name" value="AllH"/>
    <property type="match status" value="1"/>
</dbReference>
<organism evidence="1 2">
    <name type="scientific">Acidipropionibacterium virtanenii</name>
    <dbReference type="NCBI Taxonomy" id="2057246"/>
    <lineage>
        <taxon>Bacteria</taxon>
        <taxon>Bacillati</taxon>
        <taxon>Actinomycetota</taxon>
        <taxon>Actinomycetes</taxon>
        <taxon>Propionibacteriales</taxon>
        <taxon>Propionibacteriaceae</taxon>
        <taxon>Acidipropionibacterium</taxon>
    </lineage>
</organism>
<keyword evidence="2" id="KW-1185">Reference proteome</keyword>
<dbReference type="EMBL" id="CP025198">
    <property type="protein sequence ID" value="AXE39896.1"/>
    <property type="molecule type" value="Genomic_DNA"/>
</dbReference>
<dbReference type="OrthoDB" id="4933449at2"/>
<accession>A0A344UX98</accession>
<protein>
    <recommendedName>
        <fullName evidence="3">DUF2877 domain-containing protein</fullName>
    </recommendedName>
</protein>